<dbReference type="InterPro" id="IPR003615">
    <property type="entry name" value="HNH_nuc"/>
</dbReference>
<keyword evidence="1" id="KW-0175">Coiled coil</keyword>
<feature type="compositionally biased region" description="Basic and acidic residues" evidence="2">
    <location>
        <begin position="433"/>
        <end position="445"/>
    </location>
</feature>
<comment type="caution">
    <text evidence="4">The sequence shown here is derived from an EMBL/GenBank/DDBJ whole genome shotgun (WGS) entry which is preliminary data.</text>
</comment>
<dbReference type="EMBL" id="JYIZ01000047">
    <property type="protein sequence ID" value="KJL40144.1"/>
    <property type="molecule type" value="Genomic_DNA"/>
</dbReference>
<dbReference type="InterPro" id="IPR003870">
    <property type="entry name" value="DUF222"/>
</dbReference>
<accession>A0A0M2H1L8</accession>
<evidence type="ECO:0000313" key="5">
    <source>
        <dbReference type="Proteomes" id="UP000033956"/>
    </source>
</evidence>
<dbReference type="AlphaFoldDB" id="A0A0M2H1L8"/>
<dbReference type="Proteomes" id="UP000033956">
    <property type="component" value="Unassembled WGS sequence"/>
</dbReference>
<feature type="domain" description="HNH nuclease" evidence="3">
    <location>
        <begin position="337"/>
        <end position="389"/>
    </location>
</feature>
<dbReference type="CDD" id="cd00085">
    <property type="entry name" value="HNHc"/>
    <property type="match status" value="1"/>
</dbReference>
<dbReference type="Gene3D" id="1.10.30.50">
    <property type="match status" value="1"/>
</dbReference>
<feature type="coiled-coil region" evidence="1">
    <location>
        <begin position="14"/>
        <end position="41"/>
    </location>
</feature>
<name>A0A0M2H1L8_9MICO</name>
<sequence length="451" mass="49650">MGHESSQPGAWHALDDLVEHVQSTRRQIATLEAQQARLLVQATELVRTRSEQRRTARRRELTDLALREVSAELGAAMRVSDRVVQARMSDAFTLAESFPAAMHALLAGDIDAAHARVIVDAGVVIVDARVRTEYERILLDAARFETPPRLREIARVVAARLDPAALDEIQRRARADRQVRLVDRGDGITRLLADLPSTLAHAIHDRLTQMARTIDDPIEDEACEAGSSTAADAVSTSSRTLDQKRADVLADLLLTGAPTAHGDGSALGAIRAQVQVTIPVLTLADDGDEPALLSGSGPIDPETARTLAAGAPGWDRLMVHPRTGLPLGVDRYRPSEEQRRFLRARDERCRFPGCTQKPWRCDADHTVDHAHGGETSVENLAHLCRRHHTVKHQTTWTVTQRPGGVLLWRGPTGRTYPDRPPATVRFVPAGWARRSERTRGEESRTSDPPPF</sequence>
<dbReference type="Pfam" id="PF02720">
    <property type="entry name" value="DUF222"/>
    <property type="match status" value="1"/>
</dbReference>
<reference evidence="4 5" key="1">
    <citation type="submission" date="2015-02" db="EMBL/GenBank/DDBJ databases">
        <title>Draft genome sequences of ten Microbacterium spp. with emphasis on heavy metal contaminated environments.</title>
        <authorList>
            <person name="Corretto E."/>
        </authorList>
    </citation>
    <scope>NUCLEOTIDE SEQUENCE [LARGE SCALE GENOMIC DNA]</scope>
    <source>
        <strain evidence="4 5">DSM 12510</strain>
    </source>
</reference>
<dbReference type="OrthoDB" id="3261064at2"/>
<dbReference type="RefSeq" id="WP_052682510.1">
    <property type="nucleotide sequence ID" value="NZ_BAAAUP010000003.1"/>
</dbReference>
<keyword evidence="5" id="KW-1185">Reference proteome</keyword>
<feature type="region of interest" description="Disordered" evidence="2">
    <location>
        <begin position="430"/>
        <end position="451"/>
    </location>
</feature>
<evidence type="ECO:0000256" key="2">
    <source>
        <dbReference type="SAM" id="MobiDB-lite"/>
    </source>
</evidence>
<dbReference type="SMART" id="SM00507">
    <property type="entry name" value="HNHc"/>
    <property type="match status" value="1"/>
</dbReference>
<protein>
    <recommendedName>
        <fullName evidence="3">HNH nuclease domain-containing protein</fullName>
    </recommendedName>
</protein>
<evidence type="ECO:0000256" key="1">
    <source>
        <dbReference type="SAM" id="Coils"/>
    </source>
</evidence>
<dbReference type="STRING" id="92835.RS81_01734"/>
<evidence type="ECO:0000259" key="3">
    <source>
        <dbReference type="SMART" id="SM00507"/>
    </source>
</evidence>
<evidence type="ECO:0000313" key="4">
    <source>
        <dbReference type="EMBL" id="KJL40144.1"/>
    </source>
</evidence>
<dbReference type="PATRIC" id="fig|92835.4.peg.1753"/>
<proteinExistence type="predicted"/>
<organism evidence="4 5">
    <name type="scientific">Microbacterium terrae</name>
    <dbReference type="NCBI Taxonomy" id="69369"/>
    <lineage>
        <taxon>Bacteria</taxon>
        <taxon>Bacillati</taxon>
        <taxon>Actinomycetota</taxon>
        <taxon>Actinomycetes</taxon>
        <taxon>Micrococcales</taxon>
        <taxon>Microbacteriaceae</taxon>
        <taxon>Microbacterium</taxon>
    </lineage>
</organism>
<gene>
    <name evidence="4" type="ORF">RS81_01734</name>
</gene>